<reference evidence="1 2" key="1">
    <citation type="journal article" date="2012" name="Genome Biol.">
        <title>Genome and low-iron response of an oceanic diatom adapted to chronic iron limitation.</title>
        <authorList>
            <person name="Lommer M."/>
            <person name="Specht M."/>
            <person name="Roy A.S."/>
            <person name="Kraemer L."/>
            <person name="Andreson R."/>
            <person name="Gutowska M.A."/>
            <person name="Wolf J."/>
            <person name="Bergner S.V."/>
            <person name="Schilhabel M.B."/>
            <person name="Klostermeier U.C."/>
            <person name="Beiko R.G."/>
            <person name="Rosenstiel P."/>
            <person name="Hippler M."/>
            <person name="Laroche J."/>
        </authorList>
    </citation>
    <scope>NUCLEOTIDE SEQUENCE [LARGE SCALE GENOMIC DNA]</scope>
    <source>
        <strain evidence="1 2">CCMP1005</strain>
    </source>
</reference>
<comment type="caution">
    <text evidence="1">The sequence shown here is derived from an EMBL/GenBank/DDBJ whole genome shotgun (WGS) entry which is preliminary data.</text>
</comment>
<dbReference type="Proteomes" id="UP000266841">
    <property type="component" value="Unassembled WGS sequence"/>
</dbReference>
<evidence type="ECO:0000313" key="1">
    <source>
        <dbReference type="EMBL" id="EJK53303.1"/>
    </source>
</evidence>
<dbReference type="EMBL" id="AGNL01038060">
    <property type="protein sequence ID" value="EJK53303.1"/>
    <property type="molecule type" value="Genomic_DNA"/>
</dbReference>
<dbReference type="AlphaFoldDB" id="K0RHW8"/>
<organism evidence="1 2">
    <name type="scientific">Thalassiosira oceanica</name>
    <name type="common">Marine diatom</name>
    <dbReference type="NCBI Taxonomy" id="159749"/>
    <lineage>
        <taxon>Eukaryota</taxon>
        <taxon>Sar</taxon>
        <taxon>Stramenopiles</taxon>
        <taxon>Ochrophyta</taxon>
        <taxon>Bacillariophyta</taxon>
        <taxon>Coscinodiscophyceae</taxon>
        <taxon>Thalassiosirophycidae</taxon>
        <taxon>Thalassiosirales</taxon>
        <taxon>Thalassiosiraceae</taxon>
        <taxon>Thalassiosira</taxon>
    </lineage>
</organism>
<sequence length="273" mass="30706">QGRTDASRATYLGGVHGTINVLEDLLEALRIQDEVLSFLDVMSSWLASHSPNIRSPMRLTCSMPVRSMAVTLHSYTVRIQLLEGDVTKLSRNFQLEKNPTNQKEKQTTTNKETLWLTLVCLVKRNRNSISDEEIVKTWRDLPDFFHSSSSIKLNETENLLGKPWKNGRCGGFSKDGRHWRLFKKVRGLDYQDYHRDLAKFYLRIILQLGACGKRFCLKAGPDEISIAVQHGTCLVMKSDLAATGSYCTHGVPEALNKGKIAGSSIIIVDLVKV</sequence>
<feature type="non-terminal residue" evidence="1">
    <location>
        <position position="1"/>
    </location>
</feature>
<keyword evidence="2" id="KW-1185">Reference proteome</keyword>
<evidence type="ECO:0000313" key="2">
    <source>
        <dbReference type="Proteomes" id="UP000266841"/>
    </source>
</evidence>
<proteinExistence type="predicted"/>
<accession>K0RHW8</accession>
<gene>
    <name evidence="1" type="ORF">THAOC_27285</name>
</gene>
<protein>
    <submittedName>
        <fullName evidence="1">Uncharacterized protein</fullName>
    </submittedName>
</protein>
<name>K0RHW8_THAOC</name>